<dbReference type="Pfam" id="PF05368">
    <property type="entry name" value="NmrA"/>
    <property type="match status" value="1"/>
</dbReference>
<evidence type="ECO:0000259" key="4">
    <source>
        <dbReference type="Pfam" id="PF05368"/>
    </source>
</evidence>
<dbReference type="Gene3D" id="3.40.50.720">
    <property type="entry name" value="NAD(P)-binding Rossmann-like Domain"/>
    <property type="match status" value="1"/>
</dbReference>
<dbReference type="GO" id="GO:0016491">
    <property type="term" value="F:oxidoreductase activity"/>
    <property type="evidence" value="ECO:0007669"/>
    <property type="project" value="UniProtKB-KW"/>
</dbReference>
<dbReference type="PANTHER" id="PTHR42748:SF30">
    <property type="entry name" value="NMRA-LIKE DOMAIN-CONTAINING PROTEIN"/>
    <property type="match status" value="1"/>
</dbReference>
<keyword evidence="6" id="KW-1185">Reference proteome</keyword>
<dbReference type="InterPro" id="IPR036291">
    <property type="entry name" value="NAD(P)-bd_dom_sf"/>
</dbReference>
<reference evidence="5 6" key="1">
    <citation type="submission" date="2015-04" db="EMBL/GenBank/DDBJ databases">
        <authorList>
            <person name="Syromyatnikov M.Y."/>
            <person name="Popov V.N."/>
        </authorList>
    </citation>
    <scope>NUCLEOTIDE SEQUENCE [LARGE SCALE GENOMIC DNA]</scope>
    <source>
        <strain evidence="5">WF-38-12</strain>
    </source>
</reference>
<protein>
    <recommendedName>
        <fullName evidence="4">NmrA-like domain-containing protein</fullName>
    </recommendedName>
</protein>
<name>A0A0U1M1Q8_TALIS</name>
<comment type="similarity">
    <text evidence="1">Belongs to the NmrA-type oxidoreductase family.</text>
</comment>
<keyword evidence="3" id="KW-0560">Oxidoreductase</keyword>
<dbReference type="STRING" id="28573.A0A0U1M1Q8"/>
<evidence type="ECO:0000313" key="6">
    <source>
        <dbReference type="Proteomes" id="UP000054383"/>
    </source>
</evidence>
<dbReference type="PANTHER" id="PTHR42748">
    <property type="entry name" value="NITROGEN METABOLITE REPRESSION PROTEIN NMRA FAMILY MEMBER"/>
    <property type="match status" value="1"/>
</dbReference>
<proteinExistence type="inferred from homology"/>
<evidence type="ECO:0000256" key="3">
    <source>
        <dbReference type="ARBA" id="ARBA00023002"/>
    </source>
</evidence>
<dbReference type="GO" id="GO:0005634">
    <property type="term" value="C:nucleus"/>
    <property type="evidence" value="ECO:0007669"/>
    <property type="project" value="TreeGrafter"/>
</dbReference>
<dbReference type="SUPFAM" id="SSF51735">
    <property type="entry name" value="NAD(P)-binding Rossmann-fold domains"/>
    <property type="match status" value="1"/>
</dbReference>
<sequence length="333" mass="35897">MDAPVIVVVGALGAQGGSVVSAYLASERSKHFRIRALTSSPSSDAALKLAANPRVTVVGVDLDSPESISAAFQDASLIFANTIFNPEAFLKEGAAAAQELEASHGLNIAQAASKIPSLKHLIWSTLPDSLRVTDGKYVIPHFQSKIPAERYLSDPKNGMESKTTYLHVGLYGSNLERVPYLPIYMPGAQKYVITLPCSPDAIIPFVGDETLNVGLIAEAIFNQPEKTVGQSVLGVSEHISCTEWALALSKALEGKKTPTTETVFIETTLESYKALWGQVLGTEIGIMFAYFNHLQERSFGSSTVLTPADLGIQASLRSTEQRLQDMDWETLLA</sequence>
<evidence type="ECO:0000256" key="1">
    <source>
        <dbReference type="ARBA" id="ARBA00006328"/>
    </source>
</evidence>
<dbReference type="InterPro" id="IPR051164">
    <property type="entry name" value="NmrA-like_oxidored"/>
</dbReference>
<organism evidence="5 6">
    <name type="scientific">Talaromyces islandicus</name>
    <name type="common">Penicillium islandicum</name>
    <dbReference type="NCBI Taxonomy" id="28573"/>
    <lineage>
        <taxon>Eukaryota</taxon>
        <taxon>Fungi</taxon>
        <taxon>Dikarya</taxon>
        <taxon>Ascomycota</taxon>
        <taxon>Pezizomycotina</taxon>
        <taxon>Eurotiomycetes</taxon>
        <taxon>Eurotiomycetidae</taxon>
        <taxon>Eurotiales</taxon>
        <taxon>Trichocomaceae</taxon>
        <taxon>Talaromyces</taxon>
        <taxon>Talaromyces sect. Islandici</taxon>
    </lineage>
</organism>
<evidence type="ECO:0000256" key="2">
    <source>
        <dbReference type="ARBA" id="ARBA00022857"/>
    </source>
</evidence>
<evidence type="ECO:0000313" key="5">
    <source>
        <dbReference type="EMBL" id="CRG89498.1"/>
    </source>
</evidence>
<gene>
    <name evidence="5" type="ORF">PISL3812_06534</name>
</gene>
<dbReference type="OMA" id="RPYWIET"/>
<dbReference type="InterPro" id="IPR008030">
    <property type="entry name" value="NmrA-like"/>
</dbReference>
<dbReference type="AlphaFoldDB" id="A0A0U1M1Q8"/>
<dbReference type="Proteomes" id="UP000054383">
    <property type="component" value="Unassembled WGS sequence"/>
</dbReference>
<dbReference type="Gene3D" id="3.90.25.10">
    <property type="entry name" value="UDP-galactose 4-epimerase, domain 1"/>
    <property type="match status" value="1"/>
</dbReference>
<dbReference type="EMBL" id="CVMT01000006">
    <property type="protein sequence ID" value="CRG89498.1"/>
    <property type="molecule type" value="Genomic_DNA"/>
</dbReference>
<feature type="domain" description="NmrA-like" evidence="4">
    <location>
        <begin position="5"/>
        <end position="297"/>
    </location>
</feature>
<dbReference type="OrthoDB" id="3358371at2759"/>
<keyword evidence="2" id="KW-0521">NADP</keyword>
<accession>A0A0U1M1Q8</accession>